<dbReference type="Proteomes" id="UP001377692">
    <property type="component" value="Unassembled WGS sequence"/>
</dbReference>
<proteinExistence type="predicted"/>
<organism evidence="1 2">
    <name type="scientific">Pseudomonas kermanshahensis</name>
    <dbReference type="NCBI Taxonomy" id="2745482"/>
    <lineage>
        <taxon>Bacteria</taxon>
        <taxon>Pseudomonadati</taxon>
        <taxon>Pseudomonadota</taxon>
        <taxon>Gammaproteobacteria</taxon>
        <taxon>Pseudomonadales</taxon>
        <taxon>Pseudomonadaceae</taxon>
        <taxon>Pseudomonas</taxon>
    </lineage>
</organism>
<protein>
    <submittedName>
        <fullName evidence="1">Uncharacterized protein</fullName>
    </submittedName>
</protein>
<comment type="caution">
    <text evidence="1">The sequence shown here is derived from an EMBL/GenBank/DDBJ whole genome shotgun (WGS) entry which is preliminary data.</text>
</comment>
<accession>A0ABU8REJ0</accession>
<dbReference type="EMBL" id="JBBHLD010000048">
    <property type="protein sequence ID" value="MEJ5908322.1"/>
    <property type="molecule type" value="Genomic_DNA"/>
</dbReference>
<keyword evidence="2" id="KW-1185">Reference proteome</keyword>
<evidence type="ECO:0000313" key="1">
    <source>
        <dbReference type="EMBL" id="MEJ5908322.1"/>
    </source>
</evidence>
<name>A0ABU8REJ0_9PSED</name>
<evidence type="ECO:0000313" key="2">
    <source>
        <dbReference type="Proteomes" id="UP001377692"/>
    </source>
</evidence>
<dbReference type="RefSeq" id="WP_186683153.1">
    <property type="nucleotide sequence ID" value="NZ_JABWRY020000001.1"/>
</dbReference>
<reference evidence="1 2" key="1">
    <citation type="submission" date="2024-02" db="EMBL/GenBank/DDBJ databases">
        <title>Identification of pathogenicity and growth-promoting functions of Pseudomonas putida variants.</title>
        <authorList>
            <person name="Sun J."/>
        </authorList>
    </citation>
    <scope>NUCLEOTIDE SEQUENCE [LARGE SCALE GENOMIC DNA]</scope>
    <source>
        <strain evidence="1 2">A04</strain>
    </source>
</reference>
<gene>
    <name evidence="1" type="ORF">V7V80_26965</name>
</gene>
<sequence length="196" mass="21257">MADNKTRSFTATLQIAESPVNSLDCLCTGHVSLVTPTEVPGYAIEGAHALGMLNGTDDDWQHGQGFGLIPFDKGDDQCAMLLYFRYSDAGYRLYVRSGPHFGKGIFTTAEGLVAAQAIEAQDPSLWTLVDAQTGAPFDLAQLEDDRREIQMIASNGHPMEIHNLYPVGGFLACYAAAQQCTLSLLIAQRGVDWLNT</sequence>